<dbReference type="GO" id="GO:0061025">
    <property type="term" value="P:membrane fusion"/>
    <property type="evidence" value="ECO:0007669"/>
    <property type="project" value="TreeGrafter"/>
</dbReference>
<name>A0A2I0U7T2_LIMLA</name>
<dbReference type="Pfam" id="PF16165">
    <property type="entry name" value="Ferlin_C"/>
    <property type="match status" value="1"/>
</dbReference>
<feature type="compositionally biased region" description="Basic and acidic residues" evidence="6">
    <location>
        <begin position="211"/>
        <end position="225"/>
    </location>
</feature>
<evidence type="ECO:0000256" key="1">
    <source>
        <dbReference type="ARBA" id="ARBA00004370"/>
    </source>
</evidence>
<dbReference type="GO" id="GO:0016020">
    <property type="term" value="C:membrane"/>
    <property type="evidence" value="ECO:0007669"/>
    <property type="project" value="UniProtKB-SubCell"/>
</dbReference>
<dbReference type="InterPro" id="IPR032362">
    <property type="entry name" value="Ferlin_C"/>
</dbReference>
<feature type="domain" description="Ferlin C-terminal" evidence="8">
    <location>
        <begin position="196"/>
        <end position="291"/>
    </location>
</feature>
<keyword evidence="4 7" id="KW-1133">Transmembrane helix</keyword>
<keyword evidence="5 7" id="KW-0472">Membrane</keyword>
<gene>
    <name evidence="9" type="ORF">llap_7611</name>
</gene>
<proteinExistence type="predicted"/>
<evidence type="ECO:0000256" key="3">
    <source>
        <dbReference type="ARBA" id="ARBA00022737"/>
    </source>
</evidence>
<dbReference type="PANTHER" id="PTHR12546:SF55">
    <property type="entry name" value="MYOFERLIN"/>
    <property type="match status" value="1"/>
</dbReference>
<reference evidence="10" key="1">
    <citation type="submission" date="2017-11" db="EMBL/GenBank/DDBJ databases">
        <authorList>
            <person name="Lima N.C."/>
            <person name="Parody-Merino A.M."/>
            <person name="Battley P.F."/>
            <person name="Fidler A.E."/>
            <person name="Prosdocimi F."/>
        </authorList>
    </citation>
    <scope>NUCLEOTIDE SEQUENCE [LARGE SCALE GENOMIC DNA]</scope>
</reference>
<evidence type="ECO:0000256" key="5">
    <source>
        <dbReference type="ARBA" id="ARBA00023136"/>
    </source>
</evidence>
<protein>
    <submittedName>
        <fullName evidence="9">Myoferlin isoform x1</fullName>
    </submittedName>
</protein>
<evidence type="ECO:0000259" key="8">
    <source>
        <dbReference type="Pfam" id="PF16165"/>
    </source>
</evidence>
<sequence length="295" mass="33661">MPTKFCISILVRVRSGWPSISSGPRAWFPNTWRRGPYTAPSSPTSPRISIKHVNKHFHGITRTNLDATIPHPSSPLIQGKLQMWVDVFPKSLGPPGPPFNITPRKAKKYILRVIVWNTKDVLLDEKSITGEEMSFVELDLHKTIIPAKTPEKCTIAMIPEFQPDSSQKAPRTASLFEQKAMKGWWPCYVEKDGSRILAGKVEMTLEVVNEKEAEERPAGKGRDEPNMNPKLDLPNRPDTSFLWFTNPCKTMRFIVWRRFKWLFIGLIVLLVLLLFAAVLLYSLPNYLSMKIVKPI</sequence>
<dbReference type="Proteomes" id="UP000233556">
    <property type="component" value="Unassembled WGS sequence"/>
</dbReference>
<dbReference type="OrthoDB" id="270970at2759"/>
<keyword evidence="3" id="KW-0677">Repeat</keyword>
<accession>A0A2I0U7T2</accession>
<evidence type="ECO:0000256" key="2">
    <source>
        <dbReference type="ARBA" id="ARBA00022692"/>
    </source>
</evidence>
<dbReference type="InterPro" id="IPR037721">
    <property type="entry name" value="Ferlin"/>
</dbReference>
<evidence type="ECO:0000256" key="4">
    <source>
        <dbReference type="ARBA" id="ARBA00022989"/>
    </source>
</evidence>
<organism evidence="9 10">
    <name type="scientific">Limosa lapponica baueri</name>
    <dbReference type="NCBI Taxonomy" id="1758121"/>
    <lineage>
        <taxon>Eukaryota</taxon>
        <taxon>Metazoa</taxon>
        <taxon>Chordata</taxon>
        <taxon>Craniata</taxon>
        <taxon>Vertebrata</taxon>
        <taxon>Euteleostomi</taxon>
        <taxon>Archelosauria</taxon>
        <taxon>Archosauria</taxon>
        <taxon>Dinosauria</taxon>
        <taxon>Saurischia</taxon>
        <taxon>Theropoda</taxon>
        <taxon>Coelurosauria</taxon>
        <taxon>Aves</taxon>
        <taxon>Neognathae</taxon>
        <taxon>Neoaves</taxon>
        <taxon>Charadriiformes</taxon>
        <taxon>Scolopacidae</taxon>
        <taxon>Limosa</taxon>
    </lineage>
</organism>
<evidence type="ECO:0000313" key="10">
    <source>
        <dbReference type="Proteomes" id="UP000233556"/>
    </source>
</evidence>
<dbReference type="AlphaFoldDB" id="A0A2I0U7T2"/>
<evidence type="ECO:0000313" key="9">
    <source>
        <dbReference type="EMBL" id="PKU42095.1"/>
    </source>
</evidence>
<keyword evidence="2 7" id="KW-0812">Transmembrane</keyword>
<dbReference type="PANTHER" id="PTHR12546">
    <property type="entry name" value="FER-1-LIKE"/>
    <property type="match status" value="1"/>
</dbReference>
<feature type="transmembrane region" description="Helical" evidence="7">
    <location>
        <begin position="261"/>
        <end position="283"/>
    </location>
</feature>
<evidence type="ECO:0000256" key="6">
    <source>
        <dbReference type="SAM" id="MobiDB-lite"/>
    </source>
</evidence>
<keyword evidence="10" id="KW-1185">Reference proteome</keyword>
<evidence type="ECO:0000256" key="7">
    <source>
        <dbReference type="SAM" id="Phobius"/>
    </source>
</evidence>
<feature type="region of interest" description="Disordered" evidence="6">
    <location>
        <begin position="211"/>
        <end position="232"/>
    </location>
</feature>
<dbReference type="GO" id="GO:0007009">
    <property type="term" value="P:plasma membrane organization"/>
    <property type="evidence" value="ECO:0007669"/>
    <property type="project" value="TreeGrafter"/>
</dbReference>
<comment type="subcellular location">
    <subcellularLocation>
        <location evidence="1">Membrane</location>
    </subcellularLocation>
</comment>
<dbReference type="EMBL" id="KZ506033">
    <property type="protein sequence ID" value="PKU42095.1"/>
    <property type="molecule type" value="Genomic_DNA"/>
</dbReference>
<reference evidence="10" key="2">
    <citation type="submission" date="2017-12" db="EMBL/GenBank/DDBJ databases">
        <title>Genome sequence of the Bar-tailed Godwit (Limosa lapponica baueri).</title>
        <authorList>
            <person name="Lima N.C.B."/>
            <person name="Parody-Merino A.M."/>
            <person name="Battley P.F."/>
            <person name="Fidler A.E."/>
            <person name="Prosdocimi F."/>
        </authorList>
    </citation>
    <scope>NUCLEOTIDE SEQUENCE [LARGE SCALE GENOMIC DNA]</scope>
</reference>